<accession>A0A060UX90</accession>
<dbReference type="EMBL" id="LT841305">
    <property type="protein sequence ID" value="SMH67505.1"/>
    <property type="molecule type" value="Genomic_DNA"/>
</dbReference>
<reference evidence="2" key="2">
    <citation type="submission" date="2014-07" db="EMBL/GenBank/DDBJ databases">
        <title>Initial genome analysis of the psychrotolerant acidophile Acidithiobacillus ferrivorans CF27: insights into iron and sulfur oxidation pathways and into biofilm formation.</title>
        <authorList>
            <person name="Talla E."/>
            <person name="Hedrich S."/>
            <person name="Mangenot S."/>
            <person name="Ji B."/>
            <person name="Johnson D.B."/>
            <person name="Barbe V."/>
            <person name="Bonnefoy V."/>
        </authorList>
    </citation>
    <scope>NUCLEOTIDE SEQUENCE [LARGE SCALE GENOMIC DNA]</scope>
    <source>
        <strain evidence="2">CF27</strain>
    </source>
</reference>
<dbReference type="InterPro" id="IPR029063">
    <property type="entry name" value="SAM-dependent_MTases_sf"/>
</dbReference>
<dbReference type="Gene3D" id="3.40.50.150">
    <property type="entry name" value="Vaccinia Virus protein VP39"/>
    <property type="match status" value="1"/>
</dbReference>
<dbReference type="CDD" id="cd04186">
    <property type="entry name" value="GT_2_like_c"/>
    <property type="match status" value="1"/>
</dbReference>
<protein>
    <submittedName>
        <fullName evidence="2">Glycosyltransferase</fullName>
    </submittedName>
</protein>
<proteinExistence type="predicted"/>
<name>A0A060UX90_9PROT</name>
<dbReference type="InterPro" id="IPR029044">
    <property type="entry name" value="Nucleotide-diphossugar_trans"/>
</dbReference>
<reference evidence="3 4" key="3">
    <citation type="submission" date="2017-03" db="EMBL/GenBank/DDBJ databases">
        <authorList>
            <person name="Regsiter A."/>
            <person name="William W."/>
        </authorList>
    </citation>
    <scope>NUCLEOTIDE SEQUENCE [LARGE SCALE GENOMIC DNA]</scope>
    <source>
        <strain evidence="3">PRJEB5721</strain>
    </source>
</reference>
<evidence type="ECO:0000313" key="4">
    <source>
        <dbReference type="Proteomes" id="UP000193925"/>
    </source>
</evidence>
<dbReference type="SUPFAM" id="SSF53448">
    <property type="entry name" value="Nucleotide-diphospho-sugar transferases"/>
    <property type="match status" value="2"/>
</dbReference>
<gene>
    <name evidence="3" type="ORF">AFERRI_50706</name>
    <name evidence="2" type="ORF">AFERRI_530039</name>
</gene>
<dbReference type="Gene3D" id="3.90.550.10">
    <property type="entry name" value="Spore Coat Polysaccharide Biosynthesis Protein SpsA, Chain A"/>
    <property type="match status" value="2"/>
</dbReference>
<dbReference type="Pfam" id="PF13489">
    <property type="entry name" value="Methyltransf_23"/>
    <property type="match status" value="1"/>
</dbReference>
<keyword evidence="4" id="KW-1185">Reference proteome</keyword>
<dbReference type="GO" id="GO:0016740">
    <property type="term" value="F:transferase activity"/>
    <property type="evidence" value="ECO:0007669"/>
    <property type="project" value="UniProtKB-KW"/>
</dbReference>
<dbReference type="InterPro" id="IPR001173">
    <property type="entry name" value="Glyco_trans_2-like"/>
</dbReference>
<dbReference type="AlphaFoldDB" id="A0A060UX90"/>
<reference evidence="2" key="1">
    <citation type="submission" date="2014-03" db="EMBL/GenBank/DDBJ databases">
        <authorList>
            <person name="Genoscope - CEA"/>
        </authorList>
    </citation>
    <scope>NUCLEOTIDE SEQUENCE [LARGE SCALE GENOMIC DNA]</scope>
    <source>
        <strain evidence="2">CF27</strain>
    </source>
</reference>
<evidence type="ECO:0000313" key="2">
    <source>
        <dbReference type="EMBL" id="CDQ11144.1"/>
    </source>
</evidence>
<dbReference type="SUPFAM" id="SSF53335">
    <property type="entry name" value="S-adenosyl-L-methionine-dependent methyltransferases"/>
    <property type="match status" value="1"/>
</dbReference>
<dbReference type="PANTHER" id="PTHR43179">
    <property type="entry name" value="RHAMNOSYLTRANSFERASE WBBL"/>
    <property type="match status" value="1"/>
</dbReference>
<dbReference type="RefSeq" id="WP_081919513.1">
    <property type="nucleotide sequence ID" value="NZ_CCCS020000049.1"/>
</dbReference>
<dbReference type="CDD" id="cd02440">
    <property type="entry name" value="AdoMet_MTases"/>
    <property type="match status" value="1"/>
</dbReference>
<dbReference type="PANTHER" id="PTHR43179:SF7">
    <property type="entry name" value="RHAMNOSYLTRANSFERASE WBBL"/>
    <property type="match status" value="1"/>
</dbReference>
<dbReference type="Proteomes" id="UP000193925">
    <property type="component" value="Chromosome AFERRI"/>
</dbReference>
<feature type="domain" description="Glycosyltransferase 2-like" evidence="1">
    <location>
        <begin position="540"/>
        <end position="662"/>
    </location>
</feature>
<sequence>MSDHFEEYHNHARPELVHAFFRSPGLVLDVGCGGGATGKLIKEKWPDARVIGMDIDPDSLNRARQLLDAVVTSAKDPTLSDLSSAGIKAASVDTLILADVLEHLENPWKFLRWIRPMLTQDAQIIVSLPNVRNLGVMRQVCAGDWPYADSGLLDITHLRFFTKKTAVDMLQSCGYEVLYTGLVPDVRLSHQGRPDHTVLINIQGGALHGVTPQAFDEWTALQHLFTARLSATADEMESDTLPSADEDRNCVQMQLQSTPTPEEIWRQNQALQAQEREWLLEARQSPTAPIFQVVLRQAVRNVQSAERAVQSLVKQIVAPNAVIVLQAPTEIPILWPELPAAWSVVQDFTINDAIVALPNPEDAWVVFVDSGDFLAEDALARLGISIAAHPQWRAVYSDEDLVDDHGRHSHPHCKPDFHLDTLRSLPYIGGLFAIRKDFLKSIGGLTSSFPGAEEYDAILRAAEVLPEHAELLIGHVARILYHRGHRSGSGEFSVNTIVDSGRAALLAHLQRTGERATVEYGPAPATYRVVYELEREPLVTILIPTKDQFGYLSQCVESVLAQTEWPNYEIVIIDNGSTAPDACNYLDALEANEEQMEGRLRVFRYPGPFDYTAMHNAAVEKMARGEVLLFLNNDTACLHPEWLRNMMRHALRPPIGAVGAKLLFPNEKIQHAGVIIGLSGGAADHPFLGADATERGYYGRLILTQNYEAVTAACMAVRKSLFLEVGGFDSQFPIQFNDVDLCLKLGANGYRTVWTSDAILMHHGSASQRAETEGSPEAVKKAQTVLSEGNERMFRKWWNKMRRDTAYNANFTRHGRGFQHETVPALSWQDDWRPRPRVLAHPVNREGTGEYRIIAPARALARSGHLQSIESMQLLTPPEMAQLAPDSVIFQLQMEDHQSATIENWRRYSPDTLRVFEVDDLVIHLPMKNAHRPQMHKDLSTRLRAALKTMDRLVVTTEPLAQAYRGWIDDIHVVPNYLERARWGNLVSSPAGGGKKPLAGCKPRVGWVGGVSHQGDLELIADVVKATHQSIDWVFMGMCPDAMRPYVTFVPPVPLDQYPQKIASLGLDLAVAPLEMHPFNEGKSHLRLLEMGILGIPVVCTDIFPYQGGFPVLRVKNRYQNWLSAIQDAVADRPALAQSGQVLKAHVEAHWMLEDHLDVWVKAWTVSRPGQIPPA</sequence>
<dbReference type="EMBL" id="CCCS020000049">
    <property type="protein sequence ID" value="CDQ11144.1"/>
    <property type="molecule type" value="Genomic_DNA"/>
</dbReference>
<evidence type="ECO:0000313" key="3">
    <source>
        <dbReference type="EMBL" id="SMH67505.1"/>
    </source>
</evidence>
<dbReference type="SUPFAM" id="SSF53756">
    <property type="entry name" value="UDP-Glycosyltransferase/glycogen phosphorylase"/>
    <property type="match status" value="1"/>
</dbReference>
<dbReference type="Gene3D" id="3.40.50.2000">
    <property type="entry name" value="Glycogen Phosphorylase B"/>
    <property type="match status" value="1"/>
</dbReference>
<keyword evidence="2" id="KW-0808">Transferase</keyword>
<dbReference type="Pfam" id="PF00535">
    <property type="entry name" value="Glycos_transf_2"/>
    <property type="match status" value="1"/>
</dbReference>
<evidence type="ECO:0000259" key="1">
    <source>
        <dbReference type="Pfam" id="PF00535"/>
    </source>
</evidence>
<organism evidence="2">
    <name type="scientific">Acidithiobacillus ferrivorans</name>
    <dbReference type="NCBI Taxonomy" id="160808"/>
    <lineage>
        <taxon>Bacteria</taxon>
        <taxon>Pseudomonadati</taxon>
        <taxon>Pseudomonadota</taxon>
        <taxon>Acidithiobacillia</taxon>
        <taxon>Acidithiobacillales</taxon>
        <taxon>Acidithiobacillaceae</taxon>
        <taxon>Acidithiobacillus</taxon>
    </lineage>
</organism>